<evidence type="ECO:0000313" key="5">
    <source>
        <dbReference type="Proteomes" id="UP001064879"/>
    </source>
</evidence>
<keyword evidence="2 4" id="KW-0378">Hydrolase</keyword>
<evidence type="ECO:0000259" key="3">
    <source>
        <dbReference type="Pfam" id="PF00561"/>
    </source>
</evidence>
<dbReference type="InterPro" id="IPR029058">
    <property type="entry name" value="AB_hydrolase_fold"/>
</dbReference>
<dbReference type="InterPro" id="IPR051601">
    <property type="entry name" value="Serine_prot/Carboxylest_S33"/>
</dbReference>
<evidence type="ECO:0000256" key="2">
    <source>
        <dbReference type="ARBA" id="ARBA00022801"/>
    </source>
</evidence>
<dbReference type="InterPro" id="IPR002410">
    <property type="entry name" value="Peptidase_S33"/>
</dbReference>
<dbReference type="GO" id="GO:0016787">
    <property type="term" value="F:hydrolase activity"/>
    <property type="evidence" value="ECO:0007669"/>
    <property type="project" value="UniProtKB-KW"/>
</dbReference>
<accession>A0ABY5SP51</accession>
<dbReference type="EMBL" id="CP093443">
    <property type="protein sequence ID" value="UVI34921.1"/>
    <property type="molecule type" value="Genomic_DNA"/>
</dbReference>
<protein>
    <submittedName>
        <fullName evidence="4">Alpha/beta hydrolase</fullName>
    </submittedName>
</protein>
<comment type="similarity">
    <text evidence="1">Belongs to the peptidase S33 family.</text>
</comment>
<proteinExistence type="inferred from homology"/>
<gene>
    <name evidence="4" type="ORF">L1F31_12405</name>
</gene>
<dbReference type="RefSeq" id="WP_265417593.1">
    <property type="nucleotide sequence ID" value="NZ_CP093443.1"/>
</dbReference>
<sequence>MVEQKNWTRGGLHFRDVTVTVPFDHFGRSGDAASAGVRLPETLSVFARIIATEEASTKPYLVYLQGGPGVEAPRPVTPVSPGSWVARALEEFQVVMLDQRGTGRSNPIGSVDGDITGLETVGEDPAAIAEALSFFRADSIVEDAEILRGHLGADTWSLLGQSFGGFTTLRYISAHANALHEVYFTGGLPAIGLDPAEVYGRTWEGMIGKSEQHYRAFPGDREKMRRLSDLASLGEGIALPGGARATRERIRLLGHFLGASDGPEKLHYLLDLDPASAAFRHDLAASLPFSGRNPLYAVIHESCWADGTVTNWAARRAMPDAVREDPTLLAGEHAGPESLHEDPELAPFAEVAELVAARRWPALYDVDALRAASVRGAAAVYFDDAYVPVEYSLATAEHLSGVKPWVTNEYEHNGLRADGYRVLDRLIGLARG</sequence>
<name>A0ABY5SP51_9MICO</name>
<dbReference type="Pfam" id="PF00561">
    <property type="entry name" value="Abhydrolase_1"/>
    <property type="match status" value="1"/>
</dbReference>
<feature type="domain" description="AB hydrolase-1" evidence="3">
    <location>
        <begin position="61"/>
        <end position="209"/>
    </location>
</feature>
<dbReference type="Gene3D" id="3.40.50.1820">
    <property type="entry name" value="alpha/beta hydrolase"/>
    <property type="match status" value="1"/>
</dbReference>
<reference evidence="4" key="1">
    <citation type="submission" date="2022-03" db="EMBL/GenBank/DDBJ databases">
        <title>Brevibacterium spongiae sp. nov., isolated from marine sponge.</title>
        <authorList>
            <person name="Li Z."/>
            <person name="Zhang M."/>
        </authorList>
    </citation>
    <scope>NUCLEOTIDE SEQUENCE</scope>
    <source>
        <strain evidence="4">WHS-Z9</strain>
    </source>
</reference>
<dbReference type="PANTHER" id="PTHR43248">
    <property type="entry name" value="2-SUCCINYL-6-HYDROXY-2,4-CYCLOHEXADIENE-1-CARBOXYLATE SYNTHASE"/>
    <property type="match status" value="1"/>
</dbReference>
<dbReference type="Proteomes" id="UP001064879">
    <property type="component" value="Chromosome"/>
</dbReference>
<dbReference type="PANTHER" id="PTHR43248:SF2">
    <property type="entry name" value="PROLYL AMINOPEPTIDASE"/>
    <property type="match status" value="1"/>
</dbReference>
<organism evidence="4 5">
    <name type="scientific">Brevibacterium spongiae</name>
    <dbReference type="NCBI Taxonomy" id="2909672"/>
    <lineage>
        <taxon>Bacteria</taxon>
        <taxon>Bacillati</taxon>
        <taxon>Actinomycetota</taxon>
        <taxon>Actinomycetes</taxon>
        <taxon>Micrococcales</taxon>
        <taxon>Brevibacteriaceae</taxon>
        <taxon>Brevibacterium</taxon>
    </lineage>
</organism>
<dbReference type="InterPro" id="IPR000073">
    <property type="entry name" value="AB_hydrolase_1"/>
</dbReference>
<dbReference type="SUPFAM" id="SSF53474">
    <property type="entry name" value="alpha/beta-Hydrolases"/>
    <property type="match status" value="1"/>
</dbReference>
<dbReference type="PRINTS" id="PR00793">
    <property type="entry name" value="PROAMNOPTASE"/>
</dbReference>
<evidence type="ECO:0000313" key="4">
    <source>
        <dbReference type="EMBL" id="UVI34921.1"/>
    </source>
</evidence>
<keyword evidence="5" id="KW-1185">Reference proteome</keyword>
<evidence type="ECO:0000256" key="1">
    <source>
        <dbReference type="ARBA" id="ARBA00010088"/>
    </source>
</evidence>